<dbReference type="OrthoDB" id="10425734at2759"/>
<protein>
    <submittedName>
        <fullName evidence="3">Uncharacterized protein</fullName>
    </submittedName>
</protein>
<proteinExistence type="predicted"/>
<evidence type="ECO:0000313" key="4">
    <source>
        <dbReference type="Proteomes" id="UP000007151"/>
    </source>
</evidence>
<keyword evidence="4" id="KW-1185">Reference proteome</keyword>
<keyword evidence="2" id="KW-1133">Transmembrane helix</keyword>
<feature type="region of interest" description="Disordered" evidence="1">
    <location>
        <begin position="99"/>
        <end position="147"/>
    </location>
</feature>
<dbReference type="KEGG" id="dpl:KGM_208337"/>
<reference evidence="3 4" key="1">
    <citation type="journal article" date="2011" name="Cell">
        <title>The monarch butterfly genome yields insights into long-distance migration.</title>
        <authorList>
            <person name="Zhan S."/>
            <person name="Merlin C."/>
            <person name="Boore J.L."/>
            <person name="Reppert S.M."/>
        </authorList>
    </citation>
    <scope>NUCLEOTIDE SEQUENCE [LARGE SCALE GENOMIC DNA]</scope>
    <source>
        <strain evidence="3">F-2</strain>
    </source>
</reference>
<keyword evidence="2" id="KW-0472">Membrane</keyword>
<feature type="compositionally biased region" description="Gly residues" evidence="1">
    <location>
        <begin position="99"/>
        <end position="126"/>
    </location>
</feature>
<evidence type="ECO:0000256" key="2">
    <source>
        <dbReference type="SAM" id="Phobius"/>
    </source>
</evidence>
<dbReference type="Proteomes" id="UP000007151">
    <property type="component" value="Unassembled WGS sequence"/>
</dbReference>
<gene>
    <name evidence="3" type="ORF">KGM_208337</name>
</gene>
<evidence type="ECO:0000313" key="3">
    <source>
        <dbReference type="EMBL" id="OWR53957.1"/>
    </source>
</evidence>
<dbReference type="AlphaFoldDB" id="A0A212FJN0"/>
<sequence>MVMDSRIGINCPTVCRLVHCVANFAIMNILMCTVLVACALVAYASALPYPGETVTGDNREGSLLTADTKSEDETLVGAETARHGGRGWGGGWGHGGGGRGWGGGGGGWGGGGGGWGGWGGGGGGWGHRGHGGHGGHGGWGGGWGHGR</sequence>
<dbReference type="eggNOG" id="ENOG502R8EX">
    <property type="taxonomic scope" value="Eukaryota"/>
</dbReference>
<feature type="transmembrane region" description="Helical" evidence="2">
    <location>
        <begin position="21"/>
        <end position="44"/>
    </location>
</feature>
<comment type="caution">
    <text evidence="3">The sequence shown here is derived from an EMBL/GenBank/DDBJ whole genome shotgun (WGS) entry which is preliminary data.</text>
</comment>
<accession>A0A212FJN0</accession>
<evidence type="ECO:0000256" key="1">
    <source>
        <dbReference type="SAM" id="MobiDB-lite"/>
    </source>
</evidence>
<name>A0A212FJN0_DANPL</name>
<dbReference type="EMBL" id="AGBW02008244">
    <property type="protein sequence ID" value="OWR53957.1"/>
    <property type="molecule type" value="Genomic_DNA"/>
</dbReference>
<organism evidence="3 4">
    <name type="scientific">Danaus plexippus plexippus</name>
    <dbReference type="NCBI Taxonomy" id="278856"/>
    <lineage>
        <taxon>Eukaryota</taxon>
        <taxon>Metazoa</taxon>
        <taxon>Ecdysozoa</taxon>
        <taxon>Arthropoda</taxon>
        <taxon>Hexapoda</taxon>
        <taxon>Insecta</taxon>
        <taxon>Pterygota</taxon>
        <taxon>Neoptera</taxon>
        <taxon>Endopterygota</taxon>
        <taxon>Lepidoptera</taxon>
        <taxon>Glossata</taxon>
        <taxon>Ditrysia</taxon>
        <taxon>Papilionoidea</taxon>
        <taxon>Nymphalidae</taxon>
        <taxon>Danainae</taxon>
        <taxon>Danaini</taxon>
        <taxon>Danaina</taxon>
        <taxon>Danaus</taxon>
        <taxon>Danaus</taxon>
    </lineage>
</organism>
<feature type="compositionally biased region" description="Gly residues" evidence="1">
    <location>
        <begin position="134"/>
        <end position="147"/>
    </location>
</feature>
<keyword evidence="2" id="KW-0812">Transmembrane</keyword>